<dbReference type="EC" id="2.7.7.65" evidence="1"/>
<evidence type="ECO:0000256" key="2">
    <source>
        <dbReference type="ARBA" id="ARBA00034247"/>
    </source>
</evidence>
<dbReference type="EMBL" id="AZRA01000007">
    <property type="protein sequence ID" value="KDB54105.1"/>
    <property type="molecule type" value="Genomic_DNA"/>
</dbReference>
<accession>A0A059KRY2</accession>
<dbReference type="InterPro" id="IPR000160">
    <property type="entry name" value="GGDEF_dom"/>
</dbReference>
<comment type="catalytic activity">
    <reaction evidence="2">
        <text>2 GTP = 3',3'-c-di-GMP + 2 diphosphate</text>
        <dbReference type="Rhea" id="RHEA:24898"/>
        <dbReference type="ChEBI" id="CHEBI:33019"/>
        <dbReference type="ChEBI" id="CHEBI:37565"/>
        <dbReference type="ChEBI" id="CHEBI:58805"/>
        <dbReference type="EC" id="2.7.7.65"/>
    </reaction>
</comment>
<dbReference type="GO" id="GO:0005886">
    <property type="term" value="C:plasma membrane"/>
    <property type="evidence" value="ECO:0007669"/>
    <property type="project" value="TreeGrafter"/>
</dbReference>
<evidence type="ECO:0000256" key="1">
    <source>
        <dbReference type="ARBA" id="ARBA00012528"/>
    </source>
</evidence>
<feature type="transmembrane region" description="Helical" evidence="3">
    <location>
        <begin position="93"/>
        <end position="112"/>
    </location>
</feature>
<dbReference type="InterPro" id="IPR050469">
    <property type="entry name" value="Diguanylate_Cyclase"/>
</dbReference>
<feature type="transmembrane region" description="Helical" evidence="3">
    <location>
        <begin position="6"/>
        <end position="24"/>
    </location>
</feature>
<comment type="caution">
    <text evidence="5">The sequence shown here is derived from an EMBL/GenBank/DDBJ whole genome shotgun (WGS) entry which is preliminary data.</text>
</comment>
<dbReference type="Pfam" id="PF00990">
    <property type="entry name" value="GGDEF"/>
    <property type="match status" value="1"/>
</dbReference>
<dbReference type="InterPro" id="IPR043128">
    <property type="entry name" value="Rev_trsase/Diguanyl_cyclase"/>
</dbReference>
<feature type="transmembrane region" description="Helical" evidence="3">
    <location>
        <begin position="31"/>
        <end position="51"/>
    </location>
</feature>
<feature type="domain" description="GGDEF" evidence="4">
    <location>
        <begin position="252"/>
        <end position="383"/>
    </location>
</feature>
<feature type="transmembrane region" description="Helical" evidence="3">
    <location>
        <begin position="151"/>
        <end position="170"/>
    </location>
</feature>
<dbReference type="AlphaFoldDB" id="A0A059KRY2"/>
<sequence>MVAFSVNLFAGAIALPTIMGWRRIGIAARHAVLATGLQALGWLCLVLSTLVRNEWPDRLLSTLAMGAMSASLVTLWRAIRLWTGHGRPDERSLGLIALWLLTGLMTLGYGIGFTSYPWRVGLANGVLGLQMLMVAMAALTHSPGTHRGWRAVIAASMAIMATITFWRGILGAFFTESYPFLTAPHPINQLSALVSSVVLLLNSMALLMAYREEAERQLREQAITDGLTGLLNRRAWTERAEVLLADARRYQQPLGLMMIDIDHFKRVNDEHGHARGDQALQLVARMLHEQLRSGDLAGRYGGEEFCVLLTHTREGPALSLDQRLRQCLRLESEQALGFVLEYSAGLAALGENDRTLDDLLRRADDALYEAKRAGRAQVVLAAR</sequence>
<keyword evidence="6" id="KW-1185">Reference proteome</keyword>
<dbReference type="SMART" id="SM00267">
    <property type="entry name" value="GGDEF"/>
    <property type="match status" value="1"/>
</dbReference>
<evidence type="ECO:0000256" key="3">
    <source>
        <dbReference type="SAM" id="Phobius"/>
    </source>
</evidence>
<dbReference type="Proteomes" id="UP000026714">
    <property type="component" value="Unassembled WGS sequence"/>
</dbReference>
<dbReference type="Gene3D" id="3.30.70.270">
    <property type="match status" value="1"/>
</dbReference>
<evidence type="ECO:0000313" key="6">
    <source>
        <dbReference type="Proteomes" id="UP000026714"/>
    </source>
</evidence>
<dbReference type="NCBIfam" id="TIGR00254">
    <property type="entry name" value="GGDEF"/>
    <property type="match status" value="1"/>
</dbReference>
<dbReference type="GO" id="GO:0043709">
    <property type="term" value="P:cell adhesion involved in single-species biofilm formation"/>
    <property type="evidence" value="ECO:0007669"/>
    <property type="project" value="TreeGrafter"/>
</dbReference>
<dbReference type="eggNOG" id="COG3706">
    <property type="taxonomic scope" value="Bacteria"/>
</dbReference>
<keyword evidence="3" id="KW-1133">Transmembrane helix</keyword>
<feature type="transmembrane region" description="Helical" evidence="3">
    <location>
        <begin position="190"/>
        <end position="210"/>
    </location>
</feature>
<dbReference type="GO" id="GO:0052621">
    <property type="term" value="F:diguanylate cyclase activity"/>
    <property type="evidence" value="ECO:0007669"/>
    <property type="project" value="UniProtKB-EC"/>
</dbReference>
<dbReference type="SUPFAM" id="SSF55073">
    <property type="entry name" value="Nucleotide cyclase"/>
    <property type="match status" value="1"/>
</dbReference>
<evidence type="ECO:0000259" key="4">
    <source>
        <dbReference type="PROSITE" id="PS50887"/>
    </source>
</evidence>
<feature type="transmembrane region" description="Helical" evidence="3">
    <location>
        <begin position="118"/>
        <end position="139"/>
    </location>
</feature>
<name>A0A059KRY2_9BURK</name>
<dbReference type="STRING" id="34103.SAMN05421778_10473"/>
<keyword evidence="3" id="KW-0472">Membrane</keyword>
<dbReference type="GO" id="GO:1902201">
    <property type="term" value="P:negative regulation of bacterial-type flagellum-dependent cell motility"/>
    <property type="evidence" value="ECO:0007669"/>
    <property type="project" value="TreeGrafter"/>
</dbReference>
<dbReference type="PANTHER" id="PTHR45138:SF9">
    <property type="entry name" value="DIGUANYLATE CYCLASE DGCM-RELATED"/>
    <property type="match status" value="1"/>
</dbReference>
<dbReference type="PROSITE" id="PS50887">
    <property type="entry name" value="GGDEF"/>
    <property type="match status" value="1"/>
</dbReference>
<feature type="transmembrane region" description="Helical" evidence="3">
    <location>
        <begin position="63"/>
        <end position="81"/>
    </location>
</feature>
<protein>
    <recommendedName>
        <fullName evidence="1">diguanylate cyclase</fullName>
        <ecNumber evidence="1">2.7.7.65</ecNumber>
    </recommendedName>
</protein>
<evidence type="ECO:0000313" key="5">
    <source>
        <dbReference type="EMBL" id="KDB54105.1"/>
    </source>
</evidence>
<keyword evidence="3" id="KW-0812">Transmembrane</keyword>
<dbReference type="FunFam" id="3.30.70.270:FF:000001">
    <property type="entry name" value="Diguanylate cyclase domain protein"/>
    <property type="match status" value="1"/>
</dbReference>
<gene>
    <name evidence="5" type="ORF">X805_03280</name>
</gene>
<organism evidence="5 6">
    <name type="scientific">Sphaerotilus natans subsp. natans DSM 6575</name>
    <dbReference type="NCBI Taxonomy" id="1286631"/>
    <lineage>
        <taxon>Bacteria</taxon>
        <taxon>Pseudomonadati</taxon>
        <taxon>Pseudomonadota</taxon>
        <taxon>Betaproteobacteria</taxon>
        <taxon>Burkholderiales</taxon>
        <taxon>Sphaerotilaceae</taxon>
        <taxon>Sphaerotilus</taxon>
    </lineage>
</organism>
<proteinExistence type="predicted"/>
<dbReference type="InterPro" id="IPR029787">
    <property type="entry name" value="Nucleotide_cyclase"/>
</dbReference>
<dbReference type="PANTHER" id="PTHR45138">
    <property type="entry name" value="REGULATORY COMPONENTS OF SENSORY TRANSDUCTION SYSTEM"/>
    <property type="match status" value="1"/>
</dbReference>
<dbReference type="CDD" id="cd01949">
    <property type="entry name" value="GGDEF"/>
    <property type="match status" value="1"/>
</dbReference>
<reference evidence="5 6" key="1">
    <citation type="journal article" date="2014" name="FEMS Microbiol. Ecol.">
        <title>Sphaerotilus natans encrusted with nanoball-shaped Fe(III) oxide minerals formed by nitrate-reducing mixotrophic Fe(II) oxidation.</title>
        <authorList>
            <person name="Park S."/>
            <person name="Kim D.H."/>
            <person name="Lee J.H."/>
            <person name="Hur H.G."/>
        </authorList>
    </citation>
    <scope>NUCLEOTIDE SEQUENCE [LARGE SCALE GENOMIC DNA]</scope>
    <source>
        <strain evidence="5 6">DSM 6575</strain>
    </source>
</reference>